<dbReference type="InterPro" id="IPR046938">
    <property type="entry name" value="DNA_clamp_sf"/>
</dbReference>
<evidence type="ECO:0000259" key="10">
    <source>
        <dbReference type="Pfam" id="PF02767"/>
    </source>
</evidence>
<feature type="non-terminal residue" evidence="11">
    <location>
        <position position="228"/>
    </location>
</feature>
<keyword evidence="5 11" id="KW-0548">Nucleotidyltransferase</keyword>
<dbReference type="GO" id="GO:0009360">
    <property type="term" value="C:DNA polymerase III complex"/>
    <property type="evidence" value="ECO:0007669"/>
    <property type="project" value="InterPro"/>
</dbReference>
<dbReference type="SMART" id="SM00480">
    <property type="entry name" value="POL3Bc"/>
    <property type="match status" value="1"/>
</dbReference>
<comment type="similarity">
    <text evidence="2">Belongs to the beta sliding clamp family.</text>
</comment>
<keyword evidence="4 11" id="KW-0808">Transferase</keyword>
<dbReference type="GO" id="GO:0005737">
    <property type="term" value="C:cytoplasm"/>
    <property type="evidence" value="ECO:0007669"/>
    <property type="project" value="UniProtKB-SubCell"/>
</dbReference>
<evidence type="ECO:0000256" key="4">
    <source>
        <dbReference type="ARBA" id="ARBA00022679"/>
    </source>
</evidence>
<comment type="subcellular location">
    <subcellularLocation>
        <location evidence="1">Cytoplasm</location>
    </subcellularLocation>
</comment>
<evidence type="ECO:0000256" key="7">
    <source>
        <dbReference type="ARBA" id="ARBA00022932"/>
    </source>
</evidence>
<protein>
    <submittedName>
        <fullName evidence="11">DNA polymerase III subunit beta</fullName>
        <ecNumber evidence="11">2.7.7.7</ecNumber>
    </submittedName>
</protein>
<dbReference type="Pfam" id="PF00712">
    <property type="entry name" value="DNA_pol3_beta"/>
    <property type="match status" value="1"/>
</dbReference>
<keyword evidence="8" id="KW-0238">DNA-binding</keyword>
<dbReference type="GO" id="GO:0006271">
    <property type="term" value="P:DNA strand elongation involved in DNA replication"/>
    <property type="evidence" value="ECO:0007669"/>
    <property type="project" value="TreeGrafter"/>
</dbReference>
<dbReference type="CDD" id="cd00140">
    <property type="entry name" value="beta_clamp"/>
    <property type="match status" value="1"/>
</dbReference>
<sequence length="228" mass="24657">MEFICDKKDLHDGISIVERIITPRSTLPIIGNILFEANREGLKLSANCLEIGMELTVKAKVAKEGAILLPAKVLSGVVSRLPESAIGFKLAESGMMQISYKQSCFNIHSLPPEEFPALPKVKDGKTFSIPAEVFASMIRQTVFAVSASEDKHVLSGVLFEVGKGDSTGESSNFRLVATDGYRLAKRGEKVDPGSVGKFAVIIPARTLQELSKTLDGKSEDMLKIMVSS</sequence>
<reference evidence="11" key="1">
    <citation type="submission" date="2020-07" db="EMBL/GenBank/DDBJ databases">
        <title>Huge and variable diversity of episymbiotic CPR bacteria and DPANN archaea in groundwater ecosystems.</title>
        <authorList>
            <person name="He C.Y."/>
            <person name="Keren R."/>
            <person name="Whittaker M."/>
            <person name="Farag I.F."/>
            <person name="Doudna J."/>
            <person name="Cate J.H.D."/>
            <person name="Banfield J.F."/>
        </authorList>
    </citation>
    <scope>NUCLEOTIDE SEQUENCE</scope>
    <source>
        <strain evidence="11">NC_groundwater_1860_Pr3_B-0.1um_51_7</strain>
    </source>
</reference>
<dbReference type="PANTHER" id="PTHR30478:SF0">
    <property type="entry name" value="BETA SLIDING CLAMP"/>
    <property type="match status" value="1"/>
</dbReference>
<name>A0A9D6YW24_UNCSA</name>
<dbReference type="EC" id="2.7.7.7" evidence="11"/>
<organism evidence="11 12">
    <name type="scientific">Candidatus Saganbacteria bacterium</name>
    <dbReference type="NCBI Taxonomy" id="2575572"/>
    <lineage>
        <taxon>Bacteria</taxon>
        <taxon>Bacillati</taxon>
        <taxon>Saganbacteria</taxon>
    </lineage>
</organism>
<dbReference type="GO" id="GO:0003887">
    <property type="term" value="F:DNA-directed DNA polymerase activity"/>
    <property type="evidence" value="ECO:0007669"/>
    <property type="project" value="UniProtKB-KW"/>
</dbReference>
<keyword evidence="3" id="KW-0963">Cytoplasm</keyword>
<feature type="domain" description="DNA polymerase III beta sliding clamp central" evidence="10">
    <location>
        <begin position="129"/>
        <end position="227"/>
    </location>
</feature>
<gene>
    <name evidence="11" type="primary">dnaN</name>
    <name evidence="11" type="ORF">HZB08_02505</name>
</gene>
<dbReference type="InterPro" id="IPR001001">
    <property type="entry name" value="DNA_polIII_beta"/>
</dbReference>
<evidence type="ECO:0000313" key="11">
    <source>
        <dbReference type="EMBL" id="MBI5078873.1"/>
    </source>
</evidence>
<evidence type="ECO:0000256" key="2">
    <source>
        <dbReference type="ARBA" id="ARBA00010752"/>
    </source>
</evidence>
<dbReference type="Pfam" id="PF02767">
    <property type="entry name" value="DNA_pol3_beta_2"/>
    <property type="match status" value="1"/>
</dbReference>
<dbReference type="Gene3D" id="3.10.150.10">
    <property type="entry name" value="DNA Polymerase III, subunit A, domain 2"/>
    <property type="match status" value="2"/>
</dbReference>
<dbReference type="InterPro" id="IPR022634">
    <property type="entry name" value="DNA_polIII_beta_N"/>
</dbReference>
<evidence type="ECO:0000256" key="3">
    <source>
        <dbReference type="ARBA" id="ARBA00022490"/>
    </source>
</evidence>
<keyword evidence="6" id="KW-0235">DNA replication</keyword>
<evidence type="ECO:0000256" key="8">
    <source>
        <dbReference type="ARBA" id="ARBA00023125"/>
    </source>
</evidence>
<comment type="caution">
    <text evidence="11">The sequence shown here is derived from an EMBL/GenBank/DDBJ whole genome shotgun (WGS) entry which is preliminary data.</text>
</comment>
<dbReference type="SUPFAM" id="SSF55979">
    <property type="entry name" value="DNA clamp"/>
    <property type="match status" value="2"/>
</dbReference>
<dbReference type="PANTHER" id="PTHR30478">
    <property type="entry name" value="DNA POLYMERASE III SUBUNIT BETA"/>
    <property type="match status" value="1"/>
</dbReference>
<keyword evidence="7" id="KW-0239">DNA-directed DNA polymerase</keyword>
<dbReference type="Proteomes" id="UP000808761">
    <property type="component" value="Unassembled WGS sequence"/>
</dbReference>
<evidence type="ECO:0000256" key="1">
    <source>
        <dbReference type="ARBA" id="ARBA00004496"/>
    </source>
</evidence>
<dbReference type="GO" id="GO:0003677">
    <property type="term" value="F:DNA binding"/>
    <property type="evidence" value="ECO:0007669"/>
    <property type="project" value="UniProtKB-KW"/>
</dbReference>
<dbReference type="InterPro" id="IPR022637">
    <property type="entry name" value="DNA_polIII_beta_cen"/>
</dbReference>
<proteinExistence type="inferred from homology"/>
<dbReference type="AlphaFoldDB" id="A0A9D6YW24"/>
<evidence type="ECO:0000313" key="12">
    <source>
        <dbReference type="Proteomes" id="UP000808761"/>
    </source>
</evidence>
<dbReference type="EMBL" id="JACRKR010000124">
    <property type="protein sequence ID" value="MBI5078873.1"/>
    <property type="molecule type" value="Genomic_DNA"/>
</dbReference>
<evidence type="ECO:0000256" key="5">
    <source>
        <dbReference type="ARBA" id="ARBA00022695"/>
    </source>
</evidence>
<feature type="domain" description="DNA polymerase III beta sliding clamp N-terminal" evidence="9">
    <location>
        <begin position="1"/>
        <end position="119"/>
    </location>
</feature>
<dbReference type="GO" id="GO:0008408">
    <property type="term" value="F:3'-5' exonuclease activity"/>
    <property type="evidence" value="ECO:0007669"/>
    <property type="project" value="InterPro"/>
</dbReference>
<accession>A0A9D6YW24</accession>
<dbReference type="NCBIfam" id="TIGR00663">
    <property type="entry name" value="dnan"/>
    <property type="match status" value="1"/>
</dbReference>
<evidence type="ECO:0000259" key="9">
    <source>
        <dbReference type="Pfam" id="PF00712"/>
    </source>
</evidence>
<evidence type="ECO:0000256" key="6">
    <source>
        <dbReference type="ARBA" id="ARBA00022705"/>
    </source>
</evidence>